<keyword evidence="3 6" id="KW-0812">Transmembrane</keyword>
<dbReference type="RefSeq" id="XP_005818480.1">
    <property type="nucleotide sequence ID" value="XM_005818423.1"/>
</dbReference>
<dbReference type="KEGG" id="gtt:GUITHDRAFT_166871"/>
<keyword evidence="9" id="KW-1185">Reference proteome</keyword>
<proteinExistence type="inferred from homology"/>
<feature type="transmembrane region" description="Helical" evidence="6">
    <location>
        <begin position="187"/>
        <end position="206"/>
    </location>
</feature>
<dbReference type="STRING" id="905079.L1I6K6"/>
<accession>L1I6K6</accession>
<sequence length="342" mass="39481">MKPMTRNRIVLIRWFCIVMMFAMACDCYGFLNLIPTKNLVAVNRFGSLRIQRKCDTRTSNKRISLITMSFNPLQAYLSSLELHPLRTKVLTAGALAMMGDFLAQQISARRIVKAKEVLEREGKERPDRHGKSGVIDVSKWDRKRTMTFALFGCLYTGFFQHNWFRLLSELGNTLPYGSSIWVAVTKLALNQFCMIPAVYFPVFYLVRGKMLRGDSLKQVVHSARKEYWRNLRLNWTLWVPVQFIMFTMIDEKYQVPFCCMVALLWNTILSFVSMHRAAKETMAEKVEGEELMKPILNPNLVFLKPSHVSETYSPNPLIPIKPAAKTPYLSHTSFGSRQRESA</sequence>
<evidence type="ECO:0000313" key="7">
    <source>
        <dbReference type="EMBL" id="EKX31500.1"/>
    </source>
</evidence>
<protein>
    <submittedName>
        <fullName evidence="7 8">Uncharacterized protein</fullName>
    </submittedName>
</protein>
<dbReference type="GeneID" id="17288224"/>
<reference evidence="7 9" key="1">
    <citation type="journal article" date="2012" name="Nature">
        <title>Algal genomes reveal evolutionary mosaicism and the fate of nucleomorphs.</title>
        <authorList>
            <consortium name="DOE Joint Genome Institute"/>
            <person name="Curtis B.A."/>
            <person name="Tanifuji G."/>
            <person name="Burki F."/>
            <person name="Gruber A."/>
            <person name="Irimia M."/>
            <person name="Maruyama S."/>
            <person name="Arias M.C."/>
            <person name="Ball S.G."/>
            <person name="Gile G.H."/>
            <person name="Hirakawa Y."/>
            <person name="Hopkins J.F."/>
            <person name="Kuo A."/>
            <person name="Rensing S.A."/>
            <person name="Schmutz J."/>
            <person name="Symeonidi A."/>
            <person name="Elias M."/>
            <person name="Eveleigh R.J."/>
            <person name="Herman E.K."/>
            <person name="Klute M.J."/>
            <person name="Nakayama T."/>
            <person name="Obornik M."/>
            <person name="Reyes-Prieto A."/>
            <person name="Armbrust E.V."/>
            <person name="Aves S.J."/>
            <person name="Beiko R.G."/>
            <person name="Coutinho P."/>
            <person name="Dacks J.B."/>
            <person name="Durnford D.G."/>
            <person name="Fast N.M."/>
            <person name="Green B.R."/>
            <person name="Grisdale C.J."/>
            <person name="Hempel F."/>
            <person name="Henrissat B."/>
            <person name="Hoppner M.P."/>
            <person name="Ishida K."/>
            <person name="Kim E."/>
            <person name="Koreny L."/>
            <person name="Kroth P.G."/>
            <person name="Liu Y."/>
            <person name="Malik S.B."/>
            <person name="Maier U.G."/>
            <person name="McRose D."/>
            <person name="Mock T."/>
            <person name="Neilson J.A."/>
            <person name="Onodera N.T."/>
            <person name="Poole A.M."/>
            <person name="Pritham E.J."/>
            <person name="Richards T.A."/>
            <person name="Rocap G."/>
            <person name="Roy S.W."/>
            <person name="Sarai C."/>
            <person name="Schaack S."/>
            <person name="Shirato S."/>
            <person name="Slamovits C.H."/>
            <person name="Spencer D.F."/>
            <person name="Suzuki S."/>
            <person name="Worden A.Z."/>
            <person name="Zauner S."/>
            <person name="Barry K."/>
            <person name="Bell C."/>
            <person name="Bharti A.K."/>
            <person name="Crow J.A."/>
            <person name="Grimwood J."/>
            <person name="Kramer R."/>
            <person name="Lindquist E."/>
            <person name="Lucas S."/>
            <person name="Salamov A."/>
            <person name="McFadden G.I."/>
            <person name="Lane C.E."/>
            <person name="Keeling P.J."/>
            <person name="Gray M.W."/>
            <person name="Grigoriev I.V."/>
            <person name="Archibald J.M."/>
        </authorList>
    </citation>
    <scope>NUCLEOTIDE SEQUENCE</scope>
    <source>
        <strain evidence="7 9">CCMP2712</strain>
    </source>
</reference>
<evidence type="ECO:0000313" key="8">
    <source>
        <dbReference type="EnsemblProtists" id="EKX31500"/>
    </source>
</evidence>
<evidence type="ECO:0000256" key="6">
    <source>
        <dbReference type="RuleBase" id="RU363053"/>
    </source>
</evidence>
<dbReference type="InterPro" id="IPR007248">
    <property type="entry name" value="Mpv17_PMP22"/>
</dbReference>
<gene>
    <name evidence="7" type="ORF">GUITHDRAFT_166871</name>
</gene>
<evidence type="ECO:0000313" key="9">
    <source>
        <dbReference type="Proteomes" id="UP000011087"/>
    </source>
</evidence>
<name>L1I6K6_GUITC</name>
<feature type="transmembrane region" description="Helical" evidence="6">
    <location>
        <begin position="148"/>
        <end position="167"/>
    </location>
</feature>
<evidence type="ECO:0000256" key="4">
    <source>
        <dbReference type="ARBA" id="ARBA00022989"/>
    </source>
</evidence>
<evidence type="ECO:0000256" key="5">
    <source>
        <dbReference type="ARBA" id="ARBA00023136"/>
    </source>
</evidence>
<feature type="transmembrane region" description="Helical" evidence="6">
    <location>
        <begin position="12"/>
        <end position="31"/>
    </location>
</feature>
<dbReference type="HOGENOM" id="CLU_812467_0_0_1"/>
<dbReference type="EnsemblProtists" id="EKX31500">
    <property type="protein sequence ID" value="EKX31500"/>
    <property type="gene ID" value="GUITHDRAFT_166871"/>
</dbReference>
<reference evidence="9" key="2">
    <citation type="submission" date="2012-11" db="EMBL/GenBank/DDBJ databases">
        <authorList>
            <person name="Kuo A."/>
            <person name="Curtis B.A."/>
            <person name="Tanifuji G."/>
            <person name="Burki F."/>
            <person name="Gruber A."/>
            <person name="Irimia M."/>
            <person name="Maruyama S."/>
            <person name="Arias M.C."/>
            <person name="Ball S.G."/>
            <person name="Gile G.H."/>
            <person name="Hirakawa Y."/>
            <person name="Hopkins J.F."/>
            <person name="Rensing S.A."/>
            <person name="Schmutz J."/>
            <person name="Symeonidi A."/>
            <person name="Elias M."/>
            <person name="Eveleigh R.J."/>
            <person name="Herman E.K."/>
            <person name="Klute M.J."/>
            <person name="Nakayama T."/>
            <person name="Obornik M."/>
            <person name="Reyes-Prieto A."/>
            <person name="Armbrust E.V."/>
            <person name="Aves S.J."/>
            <person name="Beiko R.G."/>
            <person name="Coutinho P."/>
            <person name="Dacks J.B."/>
            <person name="Durnford D.G."/>
            <person name="Fast N.M."/>
            <person name="Green B.R."/>
            <person name="Grisdale C."/>
            <person name="Hempe F."/>
            <person name="Henrissat B."/>
            <person name="Hoppner M.P."/>
            <person name="Ishida K.-I."/>
            <person name="Kim E."/>
            <person name="Koreny L."/>
            <person name="Kroth P.G."/>
            <person name="Liu Y."/>
            <person name="Malik S.-B."/>
            <person name="Maier U.G."/>
            <person name="McRose D."/>
            <person name="Mock T."/>
            <person name="Neilson J.A."/>
            <person name="Onodera N.T."/>
            <person name="Poole A.M."/>
            <person name="Pritham E.J."/>
            <person name="Richards T.A."/>
            <person name="Rocap G."/>
            <person name="Roy S.W."/>
            <person name="Sarai C."/>
            <person name="Schaack S."/>
            <person name="Shirato S."/>
            <person name="Slamovits C.H."/>
            <person name="Spencer D.F."/>
            <person name="Suzuki S."/>
            <person name="Worden A.Z."/>
            <person name="Zauner S."/>
            <person name="Barry K."/>
            <person name="Bell C."/>
            <person name="Bharti A.K."/>
            <person name="Crow J.A."/>
            <person name="Grimwood J."/>
            <person name="Kramer R."/>
            <person name="Lindquist E."/>
            <person name="Lucas S."/>
            <person name="Salamov A."/>
            <person name="McFadden G.I."/>
            <person name="Lane C.E."/>
            <person name="Keeling P.J."/>
            <person name="Gray M.W."/>
            <person name="Grigoriev I.V."/>
            <person name="Archibald J.M."/>
        </authorList>
    </citation>
    <scope>NUCLEOTIDE SEQUENCE</scope>
    <source>
        <strain evidence="9">CCMP2712</strain>
    </source>
</reference>
<dbReference type="AlphaFoldDB" id="L1I6K6"/>
<feature type="transmembrane region" description="Helical" evidence="6">
    <location>
        <begin position="253"/>
        <end position="272"/>
    </location>
</feature>
<dbReference type="OMA" id="TIWFRRM"/>
<evidence type="ECO:0000256" key="2">
    <source>
        <dbReference type="ARBA" id="ARBA00006824"/>
    </source>
</evidence>
<dbReference type="GO" id="GO:0005737">
    <property type="term" value="C:cytoplasm"/>
    <property type="evidence" value="ECO:0007669"/>
    <property type="project" value="TreeGrafter"/>
</dbReference>
<dbReference type="Proteomes" id="UP000011087">
    <property type="component" value="Unassembled WGS sequence"/>
</dbReference>
<evidence type="ECO:0000256" key="3">
    <source>
        <dbReference type="ARBA" id="ARBA00022692"/>
    </source>
</evidence>
<dbReference type="Pfam" id="PF04117">
    <property type="entry name" value="Mpv17_PMP22"/>
    <property type="match status" value="1"/>
</dbReference>
<dbReference type="PANTHER" id="PTHR11266">
    <property type="entry name" value="PEROXISOMAL MEMBRANE PROTEIN 2, PXMP2 MPV17"/>
    <property type="match status" value="1"/>
</dbReference>
<comment type="similarity">
    <text evidence="2 6">Belongs to the peroxisomal membrane protein PXMP2/4 family.</text>
</comment>
<keyword evidence="4 6" id="KW-1133">Transmembrane helix</keyword>
<dbReference type="OrthoDB" id="46045at2759"/>
<keyword evidence="5 6" id="KW-0472">Membrane</keyword>
<dbReference type="PROSITE" id="PS51257">
    <property type="entry name" value="PROKAR_LIPOPROTEIN"/>
    <property type="match status" value="1"/>
</dbReference>
<feature type="transmembrane region" description="Helical" evidence="6">
    <location>
        <begin position="227"/>
        <end position="247"/>
    </location>
</feature>
<dbReference type="PaxDb" id="55529-EKX31500"/>
<dbReference type="EMBL" id="JH993270">
    <property type="protein sequence ID" value="EKX31500.1"/>
    <property type="molecule type" value="Genomic_DNA"/>
</dbReference>
<reference evidence="8" key="3">
    <citation type="submission" date="2015-06" db="UniProtKB">
        <authorList>
            <consortium name="EnsemblProtists"/>
        </authorList>
    </citation>
    <scope>IDENTIFICATION</scope>
</reference>
<comment type="subcellular location">
    <subcellularLocation>
        <location evidence="1">Membrane</location>
        <topology evidence="1">Multi-pass membrane protein</topology>
    </subcellularLocation>
</comment>
<dbReference type="GO" id="GO:0016020">
    <property type="term" value="C:membrane"/>
    <property type="evidence" value="ECO:0007669"/>
    <property type="project" value="UniProtKB-SubCell"/>
</dbReference>
<dbReference type="eggNOG" id="KOG1944">
    <property type="taxonomic scope" value="Eukaryota"/>
</dbReference>
<evidence type="ECO:0000256" key="1">
    <source>
        <dbReference type="ARBA" id="ARBA00004141"/>
    </source>
</evidence>
<organism evidence="7">
    <name type="scientific">Guillardia theta (strain CCMP2712)</name>
    <name type="common">Cryptophyte</name>
    <dbReference type="NCBI Taxonomy" id="905079"/>
    <lineage>
        <taxon>Eukaryota</taxon>
        <taxon>Cryptophyceae</taxon>
        <taxon>Pyrenomonadales</taxon>
        <taxon>Geminigeraceae</taxon>
        <taxon>Guillardia</taxon>
    </lineage>
</organism>